<sequence>MLLFALYCTYVSANPPHPPPKDAEAARYKDEKKTSRRIFKIGAPMLRYGSALVYLGEVAVLLAQHYHAHPLSRPVLSLLLRGAPSAASHIRITRPFLLGFLLLLLGTSIRVACYRHLGRLFTFELALRDDHKLVTSGPYSIVRHPAYTGLILAMAGIALIHLGPGSWWDALGCGGAAGDGVWAGVGGDSELLYGGVGGEGWEGGWGVEGGIWGEWERWAGVTPYRLVPGIW</sequence>
<dbReference type="InterPro" id="IPR007269">
    <property type="entry name" value="ICMT_MeTrfase"/>
</dbReference>
<comment type="caution">
    <text evidence="6">The sequence shown here is derived from an EMBL/GenBank/DDBJ whole genome shotgun (WGS) entry which is preliminary data.</text>
</comment>
<comment type="similarity">
    <text evidence="5">Belongs to the class VI-like SAM-binding methyltransferase superfamily. Isoprenylcysteine carboxyl methyltransferase family.</text>
</comment>
<name>A0A1C7MHW3_GRIFR</name>
<keyword evidence="7" id="KW-1185">Reference proteome</keyword>
<protein>
    <recommendedName>
        <fullName evidence="5">Protein-S-isoprenylcysteine O-methyltransferase</fullName>
        <ecNumber evidence="5">2.1.1.100</ecNumber>
    </recommendedName>
</protein>
<evidence type="ECO:0000256" key="5">
    <source>
        <dbReference type="RuleBase" id="RU362022"/>
    </source>
</evidence>
<gene>
    <name evidence="6" type="ORF">A0H81_03490</name>
</gene>
<evidence type="ECO:0000256" key="3">
    <source>
        <dbReference type="ARBA" id="ARBA00022989"/>
    </source>
</evidence>
<comment type="catalytic activity">
    <reaction evidence="5">
        <text>[protein]-C-terminal S-[(2E,6E)-farnesyl]-L-cysteine + S-adenosyl-L-methionine = [protein]-C-terminal S-[(2E,6E)-farnesyl]-L-cysteine methyl ester + S-adenosyl-L-homocysteine</text>
        <dbReference type="Rhea" id="RHEA:21672"/>
        <dbReference type="Rhea" id="RHEA-COMP:12125"/>
        <dbReference type="Rhea" id="RHEA-COMP:12126"/>
        <dbReference type="ChEBI" id="CHEBI:57856"/>
        <dbReference type="ChEBI" id="CHEBI:59789"/>
        <dbReference type="ChEBI" id="CHEBI:90510"/>
        <dbReference type="ChEBI" id="CHEBI:90511"/>
        <dbReference type="EC" id="2.1.1.100"/>
    </reaction>
</comment>
<keyword evidence="5" id="KW-0949">S-adenosyl-L-methionine</keyword>
<proteinExistence type="inferred from homology"/>
<keyword evidence="5" id="KW-0489">Methyltransferase</keyword>
<dbReference type="AlphaFoldDB" id="A0A1C7MHW3"/>
<dbReference type="OrthoDB" id="422086at2759"/>
<feature type="transmembrane region" description="Helical" evidence="5">
    <location>
        <begin position="96"/>
        <end position="117"/>
    </location>
</feature>
<comment type="subcellular location">
    <subcellularLocation>
        <location evidence="5">Endoplasmic reticulum membrane</location>
        <topology evidence="5">Multi-pass membrane protein</topology>
    </subcellularLocation>
    <subcellularLocation>
        <location evidence="1">Membrane</location>
        <topology evidence="1">Multi-pass membrane protein</topology>
    </subcellularLocation>
</comment>
<reference evidence="6 7" key="1">
    <citation type="submission" date="2016-03" db="EMBL/GenBank/DDBJ databases">
        <title>Whole genome sequencing of Grifola frondosa 9006-11.</title>
        <authorList>
            <person name="Min B."/>
            <person name="Park H."/>
            <person name="Kim J.-G."/>
            <person name="Cho H."/>
            <person name="Oh Y.-L."/>
            <person name="Kong W.-S."/>
            <person name="Choi I.-G."/>
        </authorList>
    </citation>
    <scope>NUCLEOTIDE SEQUENCE [LARGE SCALE GENOMIC DNA]</scope>
    <source>
        <strain evidence="6 7">9006-11</strain>
    </source>
</reference>
<dbReference type="PANTHER" id="PTHR12714">
    <property type="entry name" value="PROTEIN-S ISOPRENYLCYSTEINE O-METHYLTRANSFERASE"/>
    <property type="match status" value="1"/>
</dbReference>
<dbReference type="STRING" id="5627.A0A1C7MHW3"/>
<organism evidence="6 7">
    <name type="scientific">Grifola frondosa</name>
    <name type="common">Maitake</name>
    <name type="synonym">Polyporus frondosus</name>
    <dbReference type="NCBI Taxonomy" id="5627"/>
    <lineage>
        <taxon>Eukaryota</taxon>
        <taxon>Fungi</taxon>
        <taxon>Dikarya</taxon>
        <taxon>Basidiomycota</taxon>
        <taxon>Agaricomycotina</taxon>
        <taxon>Agaricomycetes</taxon>
        <taxon>Polyporales</taxon>
        <taxon>Grifolaceae</taxon>
        <taxon>Grifola</taxon>
    </lineage>
</organism>
<dbReference type="Proteomes" id="UP000092993">
    <property type="component" value="Unassembled WGS sequence"/>
</dbReference>
<keyword evidence="3 5" id="KW-1133">Transmembrane helix</keyword>
<dbReference type="GO" id="GO:0005789">
    <property type="term" value="C:endoplasmic reticulum membrane"/>
    <property type="evidence" value="ECO:0007669"/>
    <property type="project" value="UniProtKB-SubCell"/>
</dbReference>
<keyword evidence="5" id="KW-0808">Transferase</keyword>
<dbReference type="Gene3D" id="1.20.120.1630">
    <property type="match status" value="1"/>
</dbReference>
<feature type="transmembrane region" description="Helical" evidence="5">
    <location>
        <begin position="45"/>
        <end position="63"/>
    </location>
</feature>
<keyword evidence="2 5" id="KW-0812">Transmembrane</keyword>
<dbReference type="GO" id="GO:0032259">
    <property type="term" value="P:methylation"/>
    <property type="evidence" value="ECO:0007669"/>
    <property type="project" value="UniProtKB-KW"/>
</dbReference>
<keyword evidence="5" id="KW-0256">Endoplasmic reticulum</keyword>
<evidence type="ECO:0000256" key="1">
    <source>
        <dbReference type="ARBA" id="ARBA00004141"/>
    </source>
</evidence>
<comment type="caution">
    <text evidence="5">Lacks conserved residue(s) required for the propagation of feature annotation.</text>
</comment>
<dbReference type="EMBL" id="LUGG01000003">
    <property type="protein sequence ID" value="OBZ76521.1"/>
    <property type="molecule type" value="Genomic_DNA"/>
</dbReference>
<evidence type="ECO:0000313" key="7">
    <source>
        <dbReference type="Proteomes" id="UP000092993"/>
    </source>
</evidence>
<keyword evidence="4 5" id="KW-0472">Membrane</keyword>
<dbReference type="GO" id="GO:0004671">
    <property type="term" value="F:protein C-terminal S-isoprenylcysteine carboxyl O-methyltransferase activity"/>
    <property type="evidence" value="ECO:0007669"/>
    <property type="project" value="UniProtKB-EC"/>
</dbReference>
<feature type="transmembrane region" description="Helical" evidence="5">
    <location>
        <begin position="144"/>
        <end position="162"/>
    </location>
</feature>
<dbReference type="EC" id="2.1.1.100" evidence="5"/>
<evidence type="ECO:0000256" key="2">
    <source>
        <dbReference type="ARBA" id="ARBA00022692"/>
    </source>
</evidence>
<dbReference type="Pfam" id="PF04140">
    <property type="entry name" value="ICMT"/>
    <property type="match status" value="1"/>
</dbReference>
<dbReference type="PANTHER" id="PTHR12714:SF9">
    <property type="entry name" value="PROTEIN-S-ISOPRENYLCYSTEINE O-METHYLTRANSFERASE"/>
    <property type="match status" value="1"/>
</dbReference>
<evidence type="ECO:0000313" key="6">
    <source>
        <dbReference type="EMBL" id="OBZ76521.1"/>
    </source>
</evidence>
<accession>A0A1C7MHW3</accession>
<evidence type="ECO:0000256" key="4">
    <source>
        <dbReference type="ARBA" id="ARBA00023136"/>
    </source>
</evidence>